<reference evidence="2 3" key="1">
    <citation type="submission" date="2021-04" db="EMBL/GenBank/DDBJ databases">
        <authorList>
            <person name="Rakotoarivonina H."/>
        </authorList>
    </citation>
    <scope>NUCLEOTIDE SEQUENCE [LARGE SCALE GENOMIC DNA]</scope>
    <source>
        <strain evidence="2 3">XE</strain>
    </source>
</reference>
<organism evidence="2 3">
    <name type="scientific">Thermobacillus xylanilyticus</name>
    <dbReference type="NCBI Taxonomy" id="76633"/>
    <lineage>
        <taxon>Bacteria</taxon>
        <taxon>Bacillati</taxon>
        <taxon>Bacillota</taxon>
        <taxon>Bacilli</taxon>
        <taxon>Bacillales</taxon>
        <taxon>Paenibacillaceae</taxon>
        <taxon>Thermobacillus</taxon>
    </lineage>
</organism>
<name>A0ABM8V2D2_THEXY</name>
<dbReference type="Proteomes" id="UP000681526">
    <property type="component" value="Unassembled WGS sequence"/>
</dbReference>
<keyword evidence="3" id="KW-1185">Reference proteome</keyword>
<dbReference type="EMBL" id="CAJRAY010000026">
    <property type="protein sequence ID" value="CAG5082837.1"/>
    <property type="molecule type" value="Genomic_DNA"/>
</dbReference>
<dbReference type="InterPro" id="IPR040841">
    <property type="entry name" value="Luciferase_dom"/>
</dbReference>
<evidence type="ECO:0000259" key="1">
    <source>
        <dbReference type="Pfam" id="PF17648"/>
    </source>
</evidence>
<protein>
    <recommendedName>
        <fullName evidence="1">Luciferase domain-containing protein</fullName>
    </recommendedName>
</protein>
<dbReference type="RefSeq" id="WP_213483919.1">
    <property type="nucleotide sequence ID" value="NZ_CAJRAY010000026.1"/>
</dbReference>
<accession>A0ABM8V2D2</accession>
<comment type="caution">
    <text evidence="2">The sequence shown here is derived from an EMBL/GenBank/DDBJ whole genome shotgun (WGS) entry which is preliminary data.</text>
</comment>
<proteinExistence type="predicted"/>
<gene>
    <name evidence="2" type="primary">txxe 1360</name>
    <name evidence="2" type="ORF">TXXE_06435</name>
</gene>
<feature type="domain" description="Luciferase" evidence="1">
    <location>
        <begin position="36"/>
        <end position="97"/>
    </location>
</feature>
<evidence type="ECO:0000313" key="2">
    <source>
        <dbReference type="EMBL" id="CAG5082837.1"/>
    </source>
</evidence>
<sequence length="110" mass="12207">MTERTKPPAWFAEVCAWPGVTTGPHRFGGTEFLVNGKEIGHTHGFSLVDILLPKAVRDEAIARGKASPHHIHPESNWVSVHVTDDAAAAHAVELLRFNYDRLMNKDSVRD</sequence>
<evidence type="ECO:0000313" key="3">
    <source>
        <dbReference type="Proteomes" id="UP000681526"/>
    </source>
</evidence>
<dbReference type="Pfam" id="PF17648">
    <property type="entry name" value="Luciferase"/>
    <property type="match status" value="1"/>
</dbReference>